<dbReference type="KEGG" id="fiy:BN1229_v1_1027"/>
<protein>
    <submittedName>
        <fullName evidence="8">Efflux pump periplasmic linker BepF</fullName>
    </submittedName>
</protein>
<sequence length="376" mass="40509">MTPKPILTVLAICLSVCSVWPKEARSQTPGANQPPPSVIVDAVHNQEISPQQTFTGRVQAIDKVTIKARVSGFIKSRGFEEGAEVKAGQILFELEREPYEAAVELAKANLASAQAGQALAQATYDRIKPLTDKGTTSQATLDDADAKLSQAKAAVEAEKANLTKAQLDLNYTVIRSPMDGRTGRATYAVGEYVTPSSNPLVTVVRQDPMYVAFAVPQRVLLHARREGFNSDNVIVRLTLPDGSIYKHDGSISFAEVEGNAGTDTVTIRASIPNPERLLVDQQLLGVSVISKTAEKKLVMSQSAVLLDQEGAYVLVVNKDNKVEMRRVELGDQVSPNVIINKGLEEGDRVIVSGHLKARPGSLVEPHLAKADISAQN</sequence>
<evidence type="ECO:0000259" key="6">
    <source>
        <dbReference type="Pfam" id="PF25944"/>
    </source>
</evidence>
<dbReference type="Pfam" id="PF25944">
    <property type="entry name" value="Beta-barrel_RND"/>
    <property type="match status" value="1"/>
</dbReference>
<dbReference type="Pfam" id="PF25876">
    <property type="entry name" value="HH_MFP_RND"/>
    <property type="match status" value="1"/>
</dbReference>
<dbReference type="Pfam" id="PF25967">
    <property type="entry name" value="RND-MFP_C"/>
    <property type="match status" value="1"/>
</dbReference>
<dbReference type="PANTHER" id="PTHR30158:SF3">
    <property type="entry name" value="MULTIDRUG EFFLUX PUMP SUBUNIT ACRA-RELATED"/>
    <property type="match status" value="1"/>
</dbReference>
<dbReference type="AlphaFoldDB" id="A0A0D6JC86"/>
<dbReference type="Gene3D" id="2.40.420.20">
    <property type="match status" value="1"/>
</dbReference>
<dbReference type="InterPro" id="IPR058625">
    <property type="entry name" value="MdtA-like_BSH"/>
</dbReference>
<dbReference type="KEGG" id="fil:BN1229_v1_1024"/>
<proteinExistence type="inferred from homology"/>
<comment type="similarity">
    <text evidence="2">Belongs to the membrane fusion protein (MFP) (TC 8.A.1) family.</text>
</comment>
<feature type="domain" description="Multidrug resistance protein MdtA-like alpha-helical hairpin" evidence="4">
    <location>
        <begin position="106"/>
        <end position="172"/>
    </location>
</feature>
<reference evidence="9" key="1">
    <citation type="submission" date="2015-02" db="EMBL/GenBank/DDBJ databases">
        <authorList>
            <person name="Chooi Y.-H."/>
        </authorList>
    </citation>
    <scope>NUCLEOTIDE SEQUENCE [LARGE SCALE GENOMIC DNA]</scope>
    <source>
        <strain evidence="9">strain Y</strain>
    </source>
</reference>
<dbReference type="Gene3D" id="2.40.30.170">
    <property type="match status" value="1"/>
</dbReference>
<dbReference type="Proteomes" id="UP000033187">
    <property type="component" value="Chromosome 1"/>
</dbReference>
<dbReference type="Pfam" id="PF25917">
    <property type="entry name" value="BSH_RND"/>
    <property type="match status" value="1"/>
</dbReference>
<evidence type="ECO:0000313" key="8">
    <source>
        <dbReference type="EMBL" id="CPR16926.1"/>
    </source>
</evidence>
<keyword evidence="9" id="KW-1185">Reference proteome</keyword>
<dbReference type="InterPro" id="IPR058627">
    <property type="entry name" value="MdtA-like_C"/>
</dbReference>
<evidence type="ECO:0000256" key="2">
    <source>
        <dbReference type="ARBA" id="ARBA00009477"/>
    </source>
</evidence>
<evidence type="ECO:0000259" key="5">
    <source>
        <dbReference type="Pfam" id="PF25917"/>
    </source>
</evidence>
<organism evidence="8 9">
    <name type="scientific">Candidatus Filomicrobium marinum</name>
    <dbReference type="NCBI Taxonomy" id="1608628"/>
    <lineage>
        <taxon>Bacteria</taxon>
        <taxon>Pseudomonadati</taxon>
        <taxon>Pseudomonadota</taxon>
        <taxon>Alphaproteobacteria</taxon>
        <taxon>Hyphomicrobiales</taxon>
        <taxon>Hyphomicrobiaceae</taxon>
        <taxon>Filomicrobium</taxon>
    </lineage>
</organism>
<evidence type="ECO:0000256" key="1">
    <source>
        <dbReference type="ARBA" id="ARBA00004196"/>
    </source>
</evidence>
<feature type="domain" description="Multidrug resistance protein MdtA-like C-terminal permuted SH3" evidence="7">
    <location>
        <begin position="298"/>
        <end position="353"/>
    </location>
</feature>
<evidence type="ECO:0000259" key="7">
    <source>
        <dbReference type="Pfam" id="PF25967"/>
    </source>
</evidence>
<dbReference type="GO" id="GO:0005886">
    <property type="term" value="C:plasma membrane"/>
    <property type="evidence" value="ECO:0007669"/>
    <property type="project" value="TreeGrafter"/>
</dbReference>
<evidence type="ECO:0000313" key="9">
    <source>
        <dbReference type="Proteomes" id="UP000033187"/>
    </source>
</evidence>
<dbReference type="OrthoDB" id="8435523at2"/>
<keyword evidence="3" id="KW-0175">Coiled coil</keyword>
<dbReference type="SUPFAM" id="SSF111369">
    <property type="entry name" value="HlyD-like secretion proteins"/>
    <property type="match status" value="1"/>
</dbReference>
<dbReference type="Gene3D" id="2.40.50.100">
    <property type="match status" value="1"/>
</dbReference>
<dbReference type="GO" id="GO:0046677">
    <property type="term" value="P:response to antibiotic"/>
    <property type="evidence" value="ECO:0007669"/>
    <property type="project" value="TreeGrafter"/>
</dbReference>
<accession>A0A0D6JC86</accession>
<comment type="subcellular location">
    <subcellularLocation>
        <location evidence="1">Cell envelope</location>
    </subcellularLocation>
</comment>
<dbReference type="RefSeq" id="WP_052743708.1">
    <property type="nucleotide sequence ID" value="NZ_LN829118.1"/>
</dbReference>
<evidence type="ECO:0000256" key="3">
    <source>
        <dbReference type="SAM" id="Coils"/>
    </source>
</evidence>
<feature type="coiled-coil region" evidence="3">
    <location>
        <begin position="141"/>
        <end position="168"/>
    </location>
</feature>
<dbReference type="GO" id="GO:0022857">
    <property type="term" value="F:transmembrane transporter activity"/>
    <property type="evidence" value="ECO:0007669"/>
    <property type="project" value="InterPro"/>
</dbReference>
<name>A0A0D6JC86_9HYPH</name>
<gene>
    <name evidence="8" type="primary">bepF</name>
    <name evidence="8" type="ORF">YBN1229_v1_1027</name>
</gene>
<dbReference type="EMBL" id="LN829119">
    <property type="protein sequence ID" value="CPR16926.1"/>
    <property type="molecule type" value="Genomic_DNA"/>
</dbReference>
<feature type="domain" description="Multidrug resistance protein MdtA-like barrel-sandwich hybrid" evidence="5">
    <location>
        <begin position="63"/>
        <end position="197"/>
    </location>
</feature>
<dbReference type="InterPro" id="IPR058626">
    <property type="entry name" value="MdtA-like_b-barrel"/>
</dbReference>
<dbReference type="Gene3D" id="1.10.287.470">
    <property type="entry name" value="Helix hairpin bin"/>
    <property type="match status" value="1"/>
</dbReference>
<dbReference type="InterPro" id="IPR058624">
    <property type="entry name" value="MdtA-like_HH"/>
</dbReference>
<feature type="domain" description="Multidrug resistance protein MdtA-like beta-barrel" evidence="6">
    <location>
        <begin position="208"/>
        <end position="287"/>
    </location>
</feature>
<evidence type="ECO:0000259" key="4">
    <source>
        <dbReference type="Pfam" id="PF25876"/>
    </source>
</evidence>
<dbReference type="NCBIfam" id="TIGR01730">
    <property type="entry name" value="RND_mfp"/>
    <property type="match status" value="1"/>
</dbReference>
<dbReference type="PANTHER" id="PTHR30158">
    <property type="entry name" value="ACRA/E-RELATED COMPONENT OF DRUG EFFLUX TRANSPORTER"/>
    <property type="match status" value="1"/>
</dbReference>
<dbReference type="GO" id="GO:0030313">
    <property type="term" value="C:cell envelope"/>
    <property type="evidence" value="ECO:0007669"/>
    <property type="project" value="UniProtKB-SubCell"/>
</dbReference>
<dbReference type="InterPro" id="IPR006143">
    <property type="entry name" value="RND_pump_MFP"/>
</dbReference>